<keyword evidence="2" id="KW-1185">Reference proteome</keyword>
<proteinExistence type="predicted"/>
<sequence length="45" mass="5201">MRSNTSLKLNGRYFYWLESSRLSCIGGYRTTVVEKVARKCREPSG</sequence>
<name>A0A9N9HJK2_FUNMO</name>
<reference evidence="1" key="1">
    <citation type="submission" date="2021-06" db="EMBL/GenBank/DDBJ databases">
        <authorList>
            <person name="Kallberg Y."/>
            <person name="Tangrot J."/>
            <person name="Rosling A."/>
        </authorList>
    </citation>
    <scope>NUCLEOTIDE SEQUENCE</scope>
    <source>
        <strain evidence="1">87-6 pot B 2015</strain>
    </source>
</reference>
<organism evidence="1 2">
    <name type="scientific">Funneliformis mosseae</name>
    <name type="common">Endomycorrhizal fungus</name>
    <name type="synonym">Glomus mosseae</name>
    <dbReference type="NCBI Taxonomy" id="27381"/>
    <lineage>
        <taxon>Eukaryota</taxon>
        <taxon>Fungi</taxon>
        <taxon>Fungi incertae sedis</taxon>
        <taxon>Mucoromycota</taxon>
        <taxon>Glomeromycotina</taxon>
        <taxon>Glomeromycetes</taxon>
        <taxon>Glomerales</taxon>
        <taxon>Glomeraceae</taxon>
        <taxon>Funneliformis</taxon>
    </lineage>
</organism>
<comment type="caution">
    <text evidence="1">The sequence shown here is derived from an EMBL/GenBank/DDBJ whole genome shotgun (WGS) entry which is preliminary data.</text>
</comment>
<evidence type="ECO:0000313" key="1">
    <source>
        <dbReference type="EMBL" id="CAG8687428.1"/>
    </source>
</evidence>
<feature type="non-terminal residue" evidence="1">
    <location>
        <position position="45"/>
    </location>
</feature>
<dbReference type="AlphaFoldDB" id="A0A9N9HJK2"/>
<dbReference type="Proteomes" id="UP000789375">
    <property type="component" value="Unassembled WGS sequence"/>
</dbReference>
<evidence type="ECO:0000313" key="2">
    <source>
        <dbReference type="Proteomes" id="UP000789375"/>
    </source>
</evidence>
<accession>A0A9N9HJK2</accession>
<protein>
    <submittedName>
        <fullName evidence="1">11957_t:CDS:1</fullName>
    </submittedName>
</protein>
<gene>
    <name evidence="1" type="ORF">FMOSSE_LOCUS13165</name>
</gene>
<dbReference type="EMBL" id="CAJVPP010007327">
    <property type="protein sequence ID" value="CAG8687428.1"/>
    <property type="molecule type" value="Genomic_DNA"/>
</dbReference>